<keyword evidence="3" id="KW-1185">Reference proteome</keyword>
<dbReference type="AlphaFoldDB" id="A0A1W2G8D0"/>
<dbReference type="InterPro" id="IPR037682">
    <property type="entry name" value="TonB_C"/>
</dbReference>
<dbReference type="SUPFAM" id="SSF82185">
    <property type="entry name" value="Histone H3 K4-specific methyltransferase SET7/9 N-terminal domain"/>
    <property type="match status" value="1"/>
</dbReference>
<dbReference type="OrthoDB" id="883038at2"/>
<evidence type="ECO:0000313" key="2">
    <source>
        <dbReference type="EMBL" id="SMD32939.1"/>
    </source>
</evidence>
<accession>A0A1W2G8D0</accession>
<reference evidence="2 3" key="1">
    <citation type="submission" date="2017-04" db="EMBL/GenBank/DDBJ databases">
        <authorList>
            <person name="Afonso C.L."/>
            <person name="Miller P.J."/>
            <person name="Scott M.A."/>
            <person name="Spackman E."/>
            <person name="Goraichik I."/>
            <person name="Dimitrov K.M."/>
            <person name="Suarez D.L."/>
            <person name="Swayne D.E."/>
        </authorList>
    </citation>
    <scope>NUCLEOTIDE SEQUENCE [LARGE SCALE GENOMIC DNA]</scope>
    <source>
        <strain evidence="2 3">DSM 26133</strain>
    </source>
</reference>
<dbReference type="Pfam" id="PF03544">
    <property type="entry name" value="TonB_C"/>
    <property type="match status" value="1"/>
</dbReference>
<dbReference type="STRING" id="692418.SAMN04488029_1299"/>
<feature type="domain" description="TonB C-terminal" evidence="1">
    <location>
        <begin position="237"/>
        <end position="327"/>
    </location>
</feature>
<dbReference type="RefSeq" id="WP_084371573.1">
    <property type="nucleotide sequence ID" value="NZ_FWYF01000001.1"/>
</dbReference>
<organism evidence="2 3">
    <name type="scientific">Reichenbachiella faecimaris</name>
    <dbReference type="NCBI Taxonomy" id="692418"/>
    <lineage>
        <taxon>Bacteria</taxon>
        <taxon>Pseudomonadati</taxon>
        <taxon>Bacteroidota</taxon>
        <taxon>Cytophagia</taxon>
        <taxon>Cytophagales</taxon>
        <taxon>Reichenbachiellaceae</taxon>
        <taxon>Reichenbachiella</taxon>
    </lineage>
</organism>
<dbReference type="Gene3D" id="3.30.1150.10">
    <property type="match status" value="1"/>
</dbReference>
<dbReference type="GO" id="GO:0055085">
    <property type="term" value="P:transmembrane transport"/>
    <property type="evidence" value="ECO:0007669"/>
    <property type="project" value="InterPro"/>
</dbReference>
<dbReference type="Proteomes" id="UP000192472">
    <property type="component" value="Unassembled WGS sequence"/>
</dbReference>
<evidence type="ECO:0000313" key="3">
    <source>
        <dbReference type="Proteomes" id="UP000192472"/>
    </source>
</evidence>
<dbReference type="EMBL" id="FWYF01000001">
    <property type="protein sequence ID" value="SMD32939.1"/>
    <property type="molecule type" value="Genomic_DNA"/>
</dbReference>
<dbReference type="SUPFAM" id="SSF74653">
    <property type="entry name" value="TolA/TonB C-terminal domain"/>
    <property type="match status" value="1"/>
</dbReference>
<evidence type="ECO:0000259" key="1">
    <source>
        <dbReference type="PROSITE" id="PS52015"/>
    </source>
</evidence>
<name>A0A1W2G8D0_REIFA</name>
<gene>
    <name evidence="2" type="ORF">SAMN04488029_1299</name>
</gene>
<proteinExistence type="predicted"/>
<dbReference type="PROSITE" id="PS52015">
    <property type="entry name" value="TONB_CTD"/>
    <property type="match status" value="1"/>
</dbReference>
<sequence>MSLFQKLPISLVAIKISIFITFLLIQGASFAQPTTTKYYNAVGQEVEKAQAYYLAIGHIPLGKDHFVGKVTEKFISSNRTKAKKTFDQAGIQEGVGIEYYENGQVKEKYQLKNGHVFGGYVLWFPNGVKALEREYTGYSTATEINHKTYNAWDSLGNQVVKNGMGDLIEYHNNLSISARGKIYKGMRSGIWEGFYSNGNLFYTEKYKGGELVSGTSTKLDSSKYTYTQINTLPSPKMGFPKYYEKLTKAMNYPKSAKKIGLQGTVHIAYTIDHMGEVSHYYIIKGLSPDCNQEALRIFEEIPVEWNPGTSRGNPQSYILSLPVSFKL</sequence>
<protein>
    <submittedName>
        <fullName evidence="2">TonB protein C-terminal</fullName>
    </submittedName>
</protein>
<dbReference type="Gene3D" id="2.20.110.10">
    <property type="entry name" value="Histone H3 K4-specific methyltransferase SET7/9 N-terminal domain"/>
    <property type="match status" value="2"/>
</dbReference>